<comment type="caution">
    <text evidence="1">The sequence shown here is derived from an EMBL/GenBank/DDBJ whole genome shotgun (WGS) entry which is preliminary data.</text>
</comment>
<gene>
    <name evidence="1" type="ORF">S03H2_65737</name>
</gene>
<reference evidence="1" key="1">
    <citation type="journal article" date="2014" name="Front. Microbiol.">
        <title>High frequency of phylogenetically diverse reductive dehalogenase-homologous genes in deep subseafloor sedimentary metagenomes.</title>
        <authorList>
            <person name="Kawai M."/>
            <person name="Futagami T."/>
            <person name="Toyoda A."/>
            <person name="Takaki Y."/>
            <person name="Nishi S."/>
            <person name="Hori S."/>
            <person name="Arai W."/>
            <person name="Tsubouchi T."/>
            <person name="Morono Y."/>
            <person name="Uchiyama I."/>
            <person name="Ito T."/>
            <person name="Fujiyama A."/>
            <person name="Inagaki F."/>
            <person name="Takami H."/>
        </authorList>
    </citation>
    <scope>NUCLEOTIDE SEQUENCE</scope>
    <source>
        <strain evidence="1">Expedition CK06-06</strain>
    </source>
</reference>
<dbReference type="EMBL" id="BARU01042840">
    <property type="protein sequence ID" value="GAH76545.1"/>
    <property type="molecule type" value="Genomic_DNA"/>
</dbReference>
<organism evidence="1">
    <name type="scientific">marine sediment metagenome</name>
    <dbReference type="NCBI Taxonomy" id="412755"/>
    <lineage>
        <taxon>unclassified sequences</taxon>
        <taxon>metagenomes</taxon>
        <taxon>ecological metagenomes</taxon>
    </lineage>
</organism>
<name>X1J4Y3_9ZZZZ</name>
<protein>
    <submittedName>
        <fullName evidence="1">Uncharacterized protein</fullName>
    </submittedName>
</protein>
<dbReference type="AlphaFoldDB" id="X1J4Y3"/>
<accession>X1J4Y3</accession>
<proteinExistence type="predicted"/>
<sequence length="124" mass="13855">MFVHVNAPHRSLIVIMAFPEFLQGPVMSHLCAVNNDCEPRQILLDYLPDNLAELDDADALAQAVEEACVLASNNAPKHNGEAYECLNVRSVKLEPEDLAYVRQQFLPNHGLRLLRREEAPLPVA</sequence>
<evidence type="ECO:0000313" key="1">
    <source>
        <dbReference type="EMBL" id="GAH76545.1"/>
    </source>
</evidence>